<keyword evidence="2" id="KW-1185">Reference proteome</keyword>
<proteinExistence type="predicted"/>
<name>I3Z3D9_BELBD</name>
<sequence>MEKLDSIQIEYLGTPSVHDIDPKIYVFENTPSFDLIEEIPLNIPSYNFFEGERSYNPNTLMYLFSSGTIQTLTWVDGYYLVGYFPGYDKQDLAIYSENKSPEESREFGERMRKKYLDRVAIFDSLGNLVSDFAPSTFDPRSIILRDGQLWAMEKPDPDVEKDYFRVFRLELKAN</sequence>
<accession>I3Z3D9</accession>
<dbReference type="HOGENOM" id="CLU_1537098_0_0_10"/>
<evidence type="ECO:0000313" key="1">
    <source>
        <dbReference type="EMBL" id="AFL83757.1"/>
    </source>
</evidence>
<gene>
    <name evidence="1" type="ordered locus">Belba_1120</name>
</gene>
<dbReference type="EMBL" id="CP003281">
    <property type="protein sequence ID" value="AFL83757.1"/>
    <property type="molecule type" value="Genomic_DNA"/>
</dbReference>
<dbReference type="Proteomes" id="UP000006050">
    <property type="component" value="Chromosome"/>
</dbReference>
<protein>
    <submittedName>
        <fullName evidence="1">Uncharacterized protein</fullName>
    </submittedName>
</protein>
<organism evidence="1 2">
    <name type="scientific">Belliella baltica (strain DSM 15883 / CIP 108006 / LMG 21964 / BA134)</name>
    <dbReference type="NCBI Taxonomy" id="866536"/>
    <lineage>
        <taxon>Bacteria</taxon>
        <taxon>Pseudomonadati</taxon>
        <taxon>Bacteroidota</taxon>
        <taxon>Cytophagia</taxon>
        <taxon>Cytophagales</taxon>
        <taxon>Cyclobacteriaceae</taxon>
        <taxon>Belliella</taxon>
    </lineage>
</organism>
<dbReference type="KEGG" id="bbd:Belba_1120"/>
<dbReference type="AlphaFoldDB" id="I3Z3D9"/>
<evidence type="ECO:0000313" key="2">
    <source>
        <dbReference type="Proteomes" id="UP000006050"/>
    </source>
</evidence>
<reference evidence="2" key="1">
    <citation type="submission" date="2012-06" db="EMBL/GenBank/DDBJ databases">
        <title>The complete genome of Belliella baltica DSM 15883.</title>
        <authorList>
            <person name="Lucas S."/>
            <person name="Copeland A."/>
            <person name="Lapidus A."/>
            <person name="Goodwin L."/>
            <person name="Pitluck S."/>
            <person name="Peters L."/>
            <person name="Mikhailova N."/>
            <person name="Davenport K."/>
            <person name="Kyrpides N."/>
            <person name="Mavromatis K."/>
            <person name="Pagani I."/>
            <person name="Ivanova N."/>
            <person name="Ovchinnikova G."/>
            <person name="Zeytun A."/>
            <person name="Detter J.C."/>
            <person name="Han C."/>
            <person name="Land M."/>
            <person name="Hauser L."/>
            <person name="Markowitz V."/>
            <person name="Cheng J.-F."/>
            <person name="Hugenholtz P."/>
            <person name="Woyke T."/>
            <person name="Wu D."/>
            <person name="Tindall B."/>
            <person name="Pomrenke H."/>
            <person name="Brambilla E."/>
            <person name="Klenk H.-P."/>
            <person name="Eisen J.A."/>
        </authorList>
    </citation>
    <scope>NUCLEOTIDE SEQUENCE [LARGE SCALE GENOMIC DNA]</scope>
    <source>
        <strain evidence="2">DSM 15883 / CIP 108006 / LMG 21964 / BA134</strain>
    </source>
</reference>
<dbReference type="eggNOG" id="ENOG50313U8">
    <property type="taxonomic scope" value="Bacteria"/>
</dbReference>